<evidence type="ECO:0000313" key="1">
    <source>
        <dbReference type="EMBL" id="CAE7186620.1"/>
    </source>
</evidence>
<organism evidence="1 2">
    <name type="scientific">Rhizoctonia solani</name>
    <dbReference type="NCBI Taxonomy" id="456999"/>
    <lineage>
        <taxon>Eukaryota</taxon>
        <taxon>Fungi</taxon>
        <taxon>Dikarya</taxon>
        <taxon>Basidiomycota</taxon>
        <taxon>Agaricomycotina</taxon>
        <taxon>Agaricomycetes</taxon>
        <taxon>Cantharellales</taxon>
        <taxon>Ceratobasidiaceae</taxon>
        <taxon>Rhizoctonia</taxon>
    </lineage>
</organism>
<sequence length="215" mass="24492">MGLKASETHPLPVTALHAPCPLWRHKSGSRVFDEYFRKIITKFIICSYPNPAAPARNKWRLFAVFEGSDEMLEIGWQLSEYPKPRLVFRYCTRAEFDAELPSSTSRDDFVTYGPPITEKVFTFKRLTQLMTTHGLLTCLVANIVSDAKREEYFSTWILTLLGVLLRNEHIDSSVIPKLAARISRTWKRDEFGKANILGPLDPEPVSFSSPIASEL</sequence>
<dbReference type="EMBL" id="CAJNJQ010002853">
    <property type="protein sequence ID" value="CAE7186620.1"/>
    <property type="molecule type" value="Genomic_DNA"/>
</dbReference>
<dbReference type="Proteomes" id="UP000663827">
    <property type="component" value="Unassembled WGS sequence"/>
</dbReference>
<name>A0A8H3I2Z3_9AGAM</name>
<gene>
    <name evidence="1" type="ORF">RDB_LOCUS122764</name>
</gene>
<proteinExistence type="predicted"/>
<comment type="caution">
    <text evidence="1">The sequence shown here is derived from an EMBL/GenBank/DDBJ whole genome shotgun (WGS) entry which is preliminary data.</text>
</comment>
<accession>A0A8H3I2Z3</accession>
<protein>
    <submittedName>
        <fullName evidence="1">Uncharacterized protein</fullName>
    </submittedName>
</protein>
<evidence type="ECO:0000313" key="2">
    <source>
        <dbReference type="Proteomes" id="UP000663827"/>
    </source>
</evidence>
<dbReference type="AlphaFoldDB" id="A0A8H3I2Z3"/>
<reference evidence="1" key="1">
    <citation type="submission" date="2021-01" db="EMBL/GenBank/DDBJ databases">
        <authorList>
            <person name="Kaushik A."/>
        </authorList>
    </citation>
    <scope>NUCLEOTIDE SEQUENCE</scope>
    <source>
        <strain evidence="1">AG5</strain>
    </source>
</reference>